<protein>
    <submittedName>
        <fullName evidence="2">Uncharacterized protein</fullName>
    </submittedName>
</protein>
<reference evidence="2" key="1">
    <citation type="submission" date="2014-12" db="EMBL/GenBank/DDBJ databases">
        <title>Insight into the proteome of Arion vulgaris.</title>
        <authorList>
            <person name="Aradska J."/>
            <person name="Bulat T."/>
            <person name="Smidak R."/>
            <person name="Sarate P."/>
            <person name="Gangsoo J."/>
            <person name="Sialana F."/>
            <person name="Bilban M."/>
            <person name="Lubec G."/>
        </authorList>
    </citation>
    <scope>NUCLEOTIDE SEQUENCE</scope>
    <source>
        <tissue evidence="2">Skin</tissue>
    </source>
</reference>
<dbReference type="EMBL" id="HACG01014322">
    <property type="protein sequence ID" value="CEK61187.1"/>
    <property type="molecule type" value="Transcribed_RNA"/>
</dbReference>
<accession>A0A0B6YYI1</accession>
<feature type="compositionally biased region" description="Basic and acidic residues" evidence="1">
    <location>
        <begin position="13"/>
        <end position="31"/>
    </location>
</feature>
<evidence type="ECO:0000313" key="2">
    <source>
        <dbReference type="EMBL" id="CEK61187.1"/>
    </source>
</evidence>
<name>A0A0B6YYI1_9EUPU</name>
<sequence length="74" mass="8880">QHQHNTLNDVEDDTNKTRSERWYDERAGHEQQRRDLSKIHILIPRDITVVSYNAGCDRYLLHTLCHLDVFLTMF</sequence>
<feature type="region of interest" description="Disordered" evidence="1">
    <location>
        <begin position="1"/>
        <end position="31"/>
    </location>
</feature>
<dbReference type="AlphaFoldDB" id="A0A0B6YYI1"/>
<proteinExistence type="predicted"/>
<feature type="non-terminal residue" evidence="2">
    <location>
        <position position="74"/>
    </location>
</feature>
<gene>
    <name evidence="2" type="primary">ORF41559</name>
</gene>
<feature type="non-terminal residue" evidence="2">
    <location>
        <position position="1"/>
    </location>
</feature>
<organism evidence="2">
    <name type="scientific">Arion vulgaris</name>
    <dbReference type="NCBI Taxonomy" id="1028688"/>
    <lineage>
        <taxon>Eukaryota</taxon>
        <taxon>Metazoa</taxon>
        <taxon>Spiralia</taxon>
        <taxon>Lophotrochozoa</taxon>
        <taxon>Mollusca</taxon>
        <taxon>Gastropoda</taxon>
        <taxon>Heterobranchia</taxon>
        <taxon>Euthyneura</taxon>
        <taxon>Panpulmonata</taxon>
        <taxon>Eupulmonata</taxon>
        <taxon>Stylommatophora</taxon>
        <taxon>Helicina</taxon>
        <taxon>Arionoidea</taxon>
        <taxon>Arionidae</taxon>
        <taxon>Arion</taxon>
    </lineage>
</organism>
<evidence type="ECO:0000256" key="1">
    <source>
        <dbReference type="SAM" id="MobiDB-lite"/>
    </source>
</evidence>